<reference evidence="1" key="2">
    <citation type="journal article" date="2015" name="Fish Shellfish Immunol.">
        <title>Early steps in the European eel (Anguilla anguilla)-Vibrio vulnificus interaction in the gills: Role of the RtxA13 toxin.</title>
        <authorList>
            <person name="Callol A."/>
            <person name="Pajuelo D."/>
            <person name="Ebbesson L."/>
            <person name="Teles M."/>
            <person name="MacKenzie S."/>
            <person name="Amaro C."/>
        </authorList>
    </citation>
    <scope>NUCLEOTIDE SEQUENCE</scope>
</reference>
<reference evidence="1" key="1">
    <citation type="submission" date="2014-11" db="EMBL/GenBank/DDBJ databases">
        <authorList>
            <person name="Amaro Gonzalez C."/>
        </authorList>
    </citation>
    <scope>NUCLEOTIDE SEQUENCE</scope>
</reference>
<accession>A0A0E9W718</accession>
<dbReference type="AlphaFoldDB" id="A0A0E9W718"/>
<evidence type="ECO:0000313" key="1">
    <source>
        <dbReference type="EMBL" id="JAH86184.1"/>
    </source>
</evidence>
<name>A0A0E9W718_ANGAN</name>
<organism evidence="1">
    <name type="scientific">Anguilla anguilla</name>
    <name type="common">European freshwater eel</name>
    <name type="synonym">Muraena anguilla</name>
    <dbReference type="NCBI Taxonomy" id="7936"/>
    <lineage>
        <taxon>Eukaryota</taxon>
        <taxon>Metazoa</taxon>
        <taxon>Chordata</taxon>
        <taxon>Craniata</taxon>
        <taxon>Vertebrata</taxon>
        <taxon>Euteleostomi</taxon>
        <taxon>Actinopterygii</taxon>
        <taxon>Neopterygii</taxon>
        <taxon>Teleostei</taxon>
        <taxon>Anguilliformes</taxon>
        <taxon>Anguillidae</taxon>
        <taxon>Anguilla</taxon>
    </lineage>
</organism>
<proteinExistence type="predicted"/>
<sequence>MCLYKDVIPVLISSKNGLYCRLLTSKWVLNDVAYVMKQVPVF</sequence>
<dbReference type="EMBL" id="GBXM01022393">
    <property type="protein sequence ID" value="JAH86184.1"/>
    <property type="molecule type" value="Transcribed_RNA"/>
</dbReference>
<protein>
    <submittedName>
        <fullName evidence="1">Uncharacterized protein</fullName>
    </submittedName>
</protein>